<evidence type="ECO:0000256" key="1">
    <source>
        <dbReference type="ARBA" id="ARBA00022737"/>
    </source>
</evidence>
<dbReference type="PANTHER" id="PTHR45586">
    <property type="entry name" value="TPR REPEAT-CONTAINING PROTEIN PA4667"/>
    <property type="match status" value="1"/>
</dbReference>
<dbReference type="InterPro" id="IPR011990">
    <property type="entry name" value="TPR-like_helical_dom_sf"/>
</dbReference>
<dbReference type="AlphaFoldDB" id="B1ZRW3"/>
<dbReference type="Pfam" id="PF14559">
    <property type="entry name" value="TPR_19"/>
    <property type="match status" value="2"/>
</dbReference>
<keyword evidence="1" id="KW-0677">Repeat</keyword>
<dbReference type="SUPFAM" id="SSF48452">
    <property type="entry name" value="TPR-like"/>
    <property type="match status" value="2"/>
</dbReference>
<evidence type="ECO:0000256" key="3">
    <source>
        <dbReference type="PROSITE-ProRule" id="PRU00339"/>
    </source>
</evidence>
<proteinExistence type="predicted"/>
<dbReference type="EMBL" id="CP001032">
    <property type="protein sequence ID" value="ACB73809.1"/>
    <property type="molecule type" value="Genomic_DNA"/>
</dbReference>
<dbReference type="STRING" id="452637.Oter_0519"/>
<sequence length="478" mass="51779">MKRLLPRLLLVLAVLCAGVAGTFGWQRYSAARRWAKLRPPAPATLGTTAPGFDAQVAACAAKIQAWPPDQAALAEFANLCHANGQLESAAAAYDVLMQLQPTEARWPHRLAVIVAGYGQLDQAIPLLQKTTQLAPDYIVAWLKLGDAYLKSNAVPEASAAYDEVLRREPDSRYALIGLARCDLLSERLTAARAHLQRAVAGVTDFAGAQSLLAVVFDRLGNTEAAATARSRVQRSGHYTEPTDPWMEELMLQCHDPYVLLTAASTAWVEERAERAFALLERALTLAPGDARLHRQMAKMLSARGDLAGARRHLEEGVALAPTNDSIQLDLIGILHQLNDTAALQRVVAAGLAANPESPAMHFEAGMAAAAAGRLEEAAQHLEFTWRTSPDQIAAAIELANVYFRAGRGDDGVALLQDAITKFSHKPAPLLLVLIRHGIETGDPRTREWLQQAVASDPPAGLLADIRRDYQRRFGEPPP</sequence>
<evidence type="ECO:0000313" key="4">
    <source>
        <dbReference type="EMBL" id="ACB73809.1"/>
    </source>
</evidence>
<dbReference type="Gene3D" id="1.25.40.10">
    <property type="entry name" value="Tetratricopeptide repeat domain"/>
    <property type="match status" value="2"/>
</dbReference>
<dbReference type="SMART" id="SM00028">
    <property type="entry name" value="TPR"/>
    <property type="match status" value="6"/>
</dbReference>
<dbReference type="InterPro" id="IPR051012">
    <property type="entry name" value="CellSynth/LPSAsmb/PSIAsmb"/>
</dbReference>
<dbReference type="Proteomes" id="UP000007013">
    <property type="component" value="Chromosome"/>
</dbReference>
<dbReference type="InterPro" id="IPR019734">
    <property type="entry name" value="TPR_rpt"/>
</dbReference>
<protein>
    <submittedName>
        <fullName evidence="4">Tetratricopeptide TPR_2 repeat protein</fullName>
    </submittedName>
</protein>
<dbReference type="HOGENOM" id="CLU_040534_0_0_0"/>
<dbReference type="OrthoDB" id="185944at2"/>
<dbReference type="KEGG" id="ote:Oter_0519"/>
<name>B1ZRW3_OPITP</name>
<reference evidence="4 5" key="1">
    <citation type="journal article" date="2011" name="J. Bacteriol.">
        <title>Genome sequence of the verrucomicrobium Opitutus terrae PB90-1, an abundant inhabitant of rice paddy soil ecosystems.</title>
        <authorList>
            <person name="van Passel M.W."/>
            <person name="Kant R."/>
            <person name="Palva A."/>
            <person name="Copeland A."/>
            <person name="Lucas S."/>
            <person name="Lapidus A."/>
            <person name="Glavina del Rio T."/>
            <person name="Pitluck S."/>
            <person name="Goltsman E."/>
            <person name="Clum A."/>
            <person name="Sun H."/>
            <person name="Schmutz J."/>
            <person name="Larimer F.W."/>
            <person name="Land M.L."/>
            <person name="Hauser L."/>
            <person name="Kyrpides N."/>
            <person name="Mikhailova N."/>
            <person name="Richardson P.P."/>
            <person name="Janssen P.H."/>
            <person name="de Vos W.M."/>
            <person name="Smidt H."/>
        </authorList>
    </citation>
    <scope>NUCLEOTIDE SEQUENCE [LARGE SCALE GENOMIC DNA]</scope>
    <source>
        <strain evidence="5">DSM 11246 / JCM 15787 / PB90-1</strain>
    </source>
</reference>
<dbReference type="PANTHER" id="PTHR45586:SF1">
    <property type="entry name" value="LIPOPOLYSACCHARIDE ASSEMBLY PROTEIN B"/>
    <property type="match status" value="1"/>
</dbReference>
<keyword evidence="2 3" id="KW-0802">TPR repeat</keyword>
<keyword evidence="5" id="KW-1185">Reference proteome</keyword>
<dbReference type="RefSeq" id="WP_012373347.1">
    <property type="nucleotide sequence ID" value="NC_010571.1"/>
</dbReference>
<organism evidence="4 5">
    <name type="scientific">Opitutus terrae (strain DSM 11246 / JCM 15787 / PB90-1)</name>
    <dbReference type="NCBI Taxonomy" id="452637"/>
    <lineage>
        <taxon>Bacteria</taxon>
        <taxon>Pseudomonadati</taxon>
        <taxon>Verrucomicrobiota</taxon>
        <taxon>Opitutia</taxon>
        <taxon>Opitutales</taxon>
        <taxon>Opitutaceae</taxon>
        <taxon>Opitutus</taxon>
    </lineage>
</organism>
<feature type="repeat" description="TPR" evidence="3">
    <location>
        <begin position="138"/>
        <end position="171"/>
    </location>
</feature>
<dbReference type="PROSITE" id="PS50005">
    <property type="entry name" value="TPR"/>
    <property type="match status" value="1"/>
</dbReference>
<dbReference type="eggNOG" id="COG0457">
    <property type="taxonomic scope" value="Bacteria"/>
</dbReference>
<accession>B1ZRW3</accession>
<evidence type="ECO:0000313" key="5">
    <source>
        <dbReference type="Proteomes" id="UP000007013"/>
    </source>
</evidence>
<evidence type="ECO:0000256" key="2">
    <source>
        <dbReference type="ARBA" id="ARBA00022803"/>
    </source>
</evidence>
<gene>
    <name evidence="4" type="ordered locus">Oter_0519</name>
</gene>